<feature type="chain" id="PRO_5027002097" description="non-specific serine/threonine protein kinase" evidence="7">
    <location>
        <begin position="25"/>
        <end position="284"/>
    </location>
</feature>
<protein>
    <recommendedName>
        <fullName evidence="2">non-specific serine/threonine protein kinase</fullName>
        <ecNumber evidence="2">2.7.11.1</ecNumber>
    </recommendedName>
</protein>
<keyword evidence="4" id="KW-0325">Glycoprotein</keyword>
<comment type="catalytic activity">
    <reaction evidence="6">
        <text>L-seryl-[protein] + ATP = O-phospho-L-seryl-[protein] + ADP + H(+)</text>
        <dbReference type="Rhea" id="RHEA:17989"/>
        <dbReference type="Rhea" id="RHEA-COMP:9863"/>
        <dbReference type="Rhea" id="RHEA-COMP:11604"/>
        <dbReference type="ChEBI" id="CHEBI:15378"/>
        <dbReference type="ChEBI" id="CHEBI:29999"/>
        <dbReference type="ChEBI" id="CHEBI:30616"/>
        <dbReference type="ChEBI" id="CHEBI:83421"/>
        <dbReference type="ChEBI" id="CHEBI:456216"/>
        <dbReference type="EC" id="2.7.11.1"/>
    </reaction>
</comment>
<proteinExistence type="predicted"/>
<dbReference type="AlphaFoldDB" id="A0A6J5UXF8"/>
<dbReference type="EMBL" id="CAEKDK010000005">
    <property type="protein sequence ID" value="CAB4281310.1"/>
    <property type="molecule type" value="Genomic_DNA"/>
</dbReference>
<dbReference type="InterPro" id="IPR032872">
    <property type="entry name" value="WAK_assoc_C"/>
</dbReference>
<sequence length="284" mass="32423">MTMPTAHIFLRLPILFITFNLIAAFIPSALCDDDAQYAECRNTYDCGSLKNISYPFWAANSRPQHCGREGYQLTCRDDQKTVIRIEDQDFLVLDISREVYIITITRLDLWDSPCPSRLVNTTLDYDRFAYVQAVRNLILYYGCVPHRETIPNNFTCKIEGTQKDLAFYIDDSISRLTPHQNETMCFNNISVPIMWTGVDLLHQNPTVDVLQQVLKQGFKVEYKANWELCGLCMRSNGTCGSNNTTDSFLCFCGGHPYEETCPNSGEFGDTTSDYELLIRNGMAE</sequence>
<comment type="catalytic activity">
    <reaction evidence="5">
        <text>L-threonyl-[protein] + ATP = O-phospho-L-threonyl-[protein] + ADP + H(+)</text>
        <dbReference type="Rhea" id="RHEA:46608"/>
        <dbReference type="Rhea" id="RHEA-COMP:11060"/>
        <dbReference type="Rhea" id="RHEA-COMP:11605"/>
        <dbReference type="ChEBI" id="CHEBI:15378"/>
        <dbReference type="ChEBI" id="CHEBI:30013"/>
        <dbReference type="ChEBI" id="CHEBI:30616"/>
        <dbReference type="ChEBI" id="CHEBI:61977"/>
        <dbReference type="ChEBI" id="CHEBI:456216"/>
        <dbReference type="EC" id="2.7.11.1"/>
    </reaction>
</comment>
<dbReference type="Pfam" id="PF14380">
    <property type="entry name" value="WAK_assoc"/>
    <property type="match status" value="1"/>
</dbReference>
<accession>A0A6J5UXF8</accession>
<evidence type="ECO:0000256" key="1">
    <source>
        <dbReference type="ARBA" id="ARBA00004167"/>
    </source>
</evidence>
<evidence type="ECO:0000313" key="10">
    <source>
        <dbReference type="EMBL" id="CAB4281310.1"/>
    </source>
</evidence>
<organism evidence="10 11">
    <name type="scientific">Prunus armeniaca</name>
    <name type="common">Apricot</name>
    <name type="synonym">Armeniaca vulgaris</name>
    <dbReference type="NCBI Taxonomy" id="36596"/>
    <lineage>
        <taxon>Eukaryota</taxon>
        <taxon>Viridiplantae</taxon>
        <taxon>Streptophyta</taxon>
        <taxon>Embryophyta</taxon>
        <taxon>Tracheophyta</taxon>
        <taxon>Spermatophyta</taxon>
        <taxon>Magnoliopsida</taxon>
        <taxon>eudicotyledons</taxon>
        <taxon>Gunneridae</taxon>
        <taxon>Pentapetalae</taxon>
        <taxon>rosids</taxon>
        <taxon>fabids</taxon>
        <taxon>Rosales</taxon>
        <taxon>Rosaceae</taxon>
        <taxon>Amygdaloideae</taxon>
        <taxon>Amygdaleae</taxon>
        <taxon>Prunus</taxon>
    </lineage>
</organism>
<feature type="signal peptide" evidence="7">
    <location>
        <begin position="1"/>
        <end position="24"/>
    </location>
</feature>
<dbReference type="EC" id="2.7.11.1" evidence="2"/>
<evidence type="ECO:0000259" key="9">
    <source>
        <dbReference type="Pfam" id="PF14380"/>
    </source>
</evidence>
<feature type="domain" description="Wall-associated receptor kinase galacturonan-binding" evidence="8">
    <location>
        <begin position="40"/>
        <end position="105"/>
    </location>
</feature>
<evidence type="ECO:0000256" key="6">
    <source>
        <dbReference type="ARBA" id="ARBA00048679"/>
    </source>
</evidence>
<evidence type="ECO:0000259" key="8">
    <source>
        <dbReference type="Pfam" id="PF13947"/>
    </source>
</evidence>
<dbReference type="GO" id="GO:0030247">
    <property type="term" value="F:polysaccharide binding"/>
    <property type="evidence" value="ECO:0007669"/>
    <property type="project" value="InterPro"/>
</dbReference>
<name>A0A6J5UXF8_PRUAR</name>
<dbReference type="Proteomes" id="UP000507222">
    <property type="component" value="Unassembled WGS sequence"/>
</dbReference>
<evidence type="ECO:0000256" key="3">
    <source>
        <dbReference type="ARBA" id="ARBA00022729"/>
    </source>
</evidence>
<dbReference type="GO" id="GO:0004674">
    <property type="term" value="F:protein serine/threonine kinase activity"/>
    <property type="evidence" value="ECO:0007669"/>
    <property type="project" value="UniProtKB-EC"/>
</dbReference>
<dbReference type="GO" id="GO:0016020">
    <property type="term" value="C:membrane"/>
    <property type="evidence" value="ECO:0007669"/>
    <property type="project" value="UniProtKB-SubCell"/>
</dbReference>
<evidence type="ECO:0000256" key="7">
    <source>
        <dbReference type="SAM" id="SignalP"/>
    </source>
</evidence>
<evidence type="ECO:0000256" key="4">
    <source>
        <dbReference type="ARBA" id="ARBA00023180"/>
    </source>
</evidence>
<dbReference type="PANTHER" id="PTHR33138:SF85">
    <property type="entry name" value="LEAF RUST 10 DISEASE-RESISTANCE LOCUS RECEPTOR-LIKE PROTEIN KINASE-LIKE 2.7 ISOFORM X1"/>
    <property type="match status" value="1"/>
</dbReference>
<dbReference type="Pfam" id="PF13947">
    <property type="entry name" value="GUB_WAK_bind"/>
    <property type="match status" value="1"/>
</dbReference>
<keyword evidence="3 7" id="KW-0732">Signal</keyword>
<reference evidence="10 11" key="1">
    <citation type="submission" date="2020-05" db="EMBL/GenBank/DDBJ databases">
        <authorList>
            <person name="Campoy J."/>
            <person name="Schneeberger K."/>
            <person name="Spophaly S."/>
        </authorList>
    </citation>
    <scope>NUCLEOTIDE SEQUENCE [LARGE SCALE GENOMIC DNA]</scope>
    <source>
        <strain evidence="10">PruArmRojPasFocal</strain>
    </source>
</reference>
<evidence type="ECO:0000256" key="5">
    <source>
        <dbReference type="ARBA" id="ARBA00047899"/>
    </source>
</evidence>
<gene>
    <name evidence="10" type="ORF">CURHAP_LOCUS34352</name>
</gene>
<comment type="subcellular location">
    <subcellularLocation>
        <location evidence="1">Membrane</location>
        <topology evidence="1">Single-pass membrane protein</topology>
    </subcellularLocation>
</comment>
<evidence type="ECO:0000256" key="2">
    <source>
        <dbReference type="ARBA" id="ARBA00012513"/>
    </source>
</evidence>
<evidence type="ECO:0000313" key="11">
    <source>
        <dbReference type="Proteomes" id="UP000507222"/>
    </source>
</evidence>
<dbReference type="InterPro" id="IPR025287">
    <property type="entry name" value="WAK_GUB"/>
</dbReference>
<feature type="domain" description="Wall-associated receptor kinase C-terminal" evidence="9">
    <location>
        <begin position="156"/>
        <end position="254"/>
    </location>
</feature>
<dbReference type="PANTHER" id="PTHR33138">
    <property type="entry name" value="OS01G0690200 PROTEIN"/>
    <property type="match status" value="1"/>
</dbReference>